<proteinExistence type="predicted"/>
<dbReference type="InterPro" id="IPR032675">
    <property type="entry name" value="LRR_dom_sf"/>
</dbReference>
<gene>
    <name evidence="3" type="primary">LOC114339754</name>
</gene>
<dbReference type="PANTHER" id="PTHR46652">
    <property type="entry name" value="LEUCINE-RICH REPEAT AND IQ DOMAIN-CONTAINING PROTEIN 1-RELATED"/>
    <property type="match status" value="1"/>
</dbReference>
<evidence type="ECO:0000313" key="3">
    <source>
        <dbReference type="RefSeq" id="XP_028146232.1"/>
    </source>
</evidence>
<dbReference type="PANTHER" id="PTHR46652:SF3">
    <property type="entry name" value="LEUCINE-RICH REPEAT-CONTAINING PROTEIN 9"/>
    <property type="match status" value="1"/>
</dbReference>
<dbReference type="SUPFAM" id="SSF52075">
    <property type="entry name" value="Outer arm dynein light chain 1"/>
    <property type="match status" value="1"/>
</dbReference>
<dbReference type="SMART" id="SM00365">
    <property type="entry name" value="LRR_SD22"/>
    <property type="match status" value="4"/>
</dbReference>
<dbReference type="AlphaFoldDB" id="A0A6P7GJU6"/>
<dbReference type="InterPro" id="IPR001611">
    <property type="entry name" value="Leu-rich_rpt"/>
</dbReference>
<protein>
    <submittedName>
        <fullName evidence="3">Protein phosphatase 1 regulatory subunit 42-like</fullName>
    </submittedName>
</protein>
<dbReference type="CDD" id="cd21340">
    <property type="entry name" value="PPP1R42"/>
    <property type="match status" value="1"/>
</dbReference>
<sequence length="348" mass="39006">MAIANADEAIASIIKRNHKNENGRTNIGANGAALTVQNTSEPAEIQGKPTYPKLSASQDVNVIYLFTNDITKIDNLGGNAFPNLTSLYLQNNRISKLENLNLRNLRKLYIGYNCISVVEGLENLLSLEELHLEKQNLPDGIALCFDPRTIHSLSKTLQILNISHNKIPSFSNLLSFTEMICIDASNCGLDDLEEVCGTIKNWHYLSRANFQGNLFDKNHRYRENIIVSCYYLESLDGKEVADTTRAFLKRFEKEKRLRSKHTVPAVPNLADVVEGLPNNYAPAVQKAVSTSILKGKKYNPLNISTISETEENNHIAWSSLPQRRPMARQSKTKAINTVDHSVIINKFP</sequence>
<keyword evidence="1" id="KW-0433">Leucine-rich repeat</keyword>
<reference evidence="3" key="1">
    <citation type="submission" date="2025-08" db="UniProtKB">
        <authorList>
            <consortium name="RefSeq"/>
        </authorList>
    </citation>
    <scope>IDENTIFICATION</scope>
    <source>
        <tissue evidence="3">Whole insect</tissue>
    </source>
</reference>
<dbReference type="InParanoid" id="A0A6P7GJU6"/>
<dbReference type="Gene3D" id="3.80.10.10">
    <property type="entry name" value="Ribonuclease Inhibitor"/>
    <property type="match status" value="2"/>
</dbReference>
<dbReference type="RefSeq" id="XP_028146232.1">
    <property type="nucleotide sequence ID" value="XM_028290431.1"/>
</dbReference>
<name>A0A6P7GJU6_DIAVI</name>
<organism evidence="3">
    <name type="scientific">Diabrotica virgifera virgifera</name>
    <name type="common">western corn rootworm</name>
    <dbReference type="NCBI Taxonomy" id="50390"/>
    <lineage>
        <taxon>Eukaryota</taxon>
        <taxon>Metazoa</taxon>
        <taxon>Ecdysozoa</taxon>
        <taxon>Arthropoda</taxon>
        <taxon>Hexapoda</taxon>
        <taxon>Insecta</taxon>
        <taxon>Pterygota</taxon>
        <taxon>Neoptera</taxon>
        <taxon>Endopterygota</taxon>
        <taxon>Coleoptera</taxon>
        <taxon>Polyphaga</taxon>
        <taxon>Cucujiformia</taxon>
        <taxon>Chrysomeloidea</taxon>
        <taxon>Chrysomelidae</taxon>
        <taxon>Galerucinae</taxon>
        <taxon>Diabroticina</taxon>
        <taxon>Diabroticites</taxon>
        <taxon>Diabrotica</taxon>
    </lineage>
</organism>
<accession>A0A6P7GJU6</accession>
<dbReference type="PROSITE" id="PS51450">
    <property type="entry name" value="LRR"/>
    <property type="match status" value="3"/>
</dbReference>
<dbReference type="InterPro" id="IPR050836">
    <property type="entry name" value="SDS22/Internalin_LRR"/>
</dbReference>
<keyword evidence="2" id="KW-0677">Repeat</keyword>
<evidence type="ECO:0000256" key="1">
    <source>
        <dbReference type="ARBA" id="ARBA00022614"/>
    </source>
</evidence>
<evidence type="ECO:0000256" key="2">
    <source>
        <dbReference type="ARBA" id="ARBA00022737"/>
    </source>
</evidence>